<protein>
    <recommendedName>
        <fullName evidence="3">Addiction module protein</fullName>
    </recommendedName>
</protein>
<gene>
    <name evidence="1" type="ORF">EWM62_11705</name>
</gene>
<dbReference type="InterPro" id="IPR013406">
    <property type="entry name" value="CHP02574_addiction_mod"/>
</dbReference>
<evidence type="ECO:0000313" key="2">
    <source>
        <dbReference type="Proteomes" id="UP000293331"/>
    </source>
</evidence>
<dbReference type="OrthoDB" id="799347at2"/>
<dbReference type="Pfam" id="PF09720">
    <property type="entry name" value="Unstab_antitox"/>
    <property type="match status" value="1"/>
</dbReference>
<name>A0A4Q5LKV6_9SPHI</name>
<organism evidence="1 2">
    <name type="scientific">Mucilaginibacter terrigena</name>
    <dbReference type="NCBI Taxonomy" id="2492395"/>
    <lineage>
        <taxon>Bacteria</taxon>
        <taxon>Pseudomonadati</taxon>
        <taxon>Bacteroidota</taxon>
        <taxon>Sphingobacteriia</taxon>
        <taxon>Sphingobacteriales</taxon>
        <taxon>Sphingobacteriaceae</taxon>
        <taxon>Mucilaginibacter</taxon>
    </lineage>
</organism>
<dbReference type="RefSeq" id="WP_129876853.1">
    <property type="nucleotide sequence ID" value="NZ_SEWG01000004.1"/>
</dbReference>
<dbReference type="Proteomes" id="UP000293331">
    <property type="component" value="Unassembled WGS sequence"/>
</dbReference>
<comment type="caution">
    <text evidence="1">The sequence shown here is derived from an EMBL/GenBank/DDBJ whole genome shotgun (WGS) entry which is preliminary data.</text>
</comment>
<accession>A0A4Q5LKV6</accession>
<dbReference type="EMBL" id="SEWG01000004">
    <property type="protein sequence ID" value="RYU90197.1"/>
    <property type="molecule type" value="Genomic_DNA"/>
</dbReference>
<proteinExistence type="predicted"/>
<keyword evidence="2" id="KW-1185">Reference proteome</keyword>
<dbReference type="AlphaFoldDB" id="A0A4Q5LKV6"/>
<sequence length="78" mass="9382">MTTQAIRERLHEYIRFADDKKLEAIYTMVEDDIVKELDLWENKEFLQEMKSRVDDFERGKTQAISWEEVKSKAKSIKV</sequence>
<evidence type="ECO:0000313" key="1">
    <source>
        <dbReference type="EMBL" id="RYU90197.1"/>
    </source>
</evidence>
<evidence type="ECO:0008006" key="3">
    <source>
        <dbReference type="Google" id="ProtNLM"/>
    </source>
</evidence>
<reference evidence="1 2" key="1">
    <citation type="submission" date="2019-02" db="EMBL/GenBank/DDBJ databases">
        <title>Bacterial novel species Mucilaginibacter sp. 17JY9-4 isolated from soil.</title>
        <authorList>
            <person name="Jung H.-Y."/>
        </authorList>
    </citation>
    <scope>NUCLEOTIDE SEQUENCE [LARGE SCALE GENOMIC DNA]</scope>
    <source>
        <strain evidence="1 2">17JY9-4</strain>
    </source>
</reference>